<protein>
    <recommendedName>
        <fullName evidence="3">Lipid/polyisoprenoid-binding YceI-like domain-containing protein</fullName>
    </recommendedName>
</protein>
<sequence>MPGAALVVERSSSKLFVRTRASGVLARLAHDLELVATELSGRATLDGERYVGELVVPVSALSVVGTLHGERVDTSALSTSDRSDIERKIREEVFPGTREVRVRAASVSRDRAEVTVEVSSGRSTLPVALRVTEDAGRTRVSGRVELSMKRLGLREVKGPLGAFRVRDEVEVLFEITLRPEPAAP</sequence>
<dbReference type="Proteomes" id="UP000440224">
    <property type="component" value="Unassembled WGS sequence"/>
</dbReference>
<evidence type="ECO:0000313" key="1">
    <source>
        <dbReference type="EMBL" id="MRG91240.1"/>
    </source>
</evidence>
<evidence type="ECO:0008006" key="3">
    <source>
        <dbReference type="Google" id="ProtNLM"/>
    </source>
</evidence>
<organism evidence="1 2">
    <name type="scientific">Polyangium spumosum</name>
    <dbReference type="NCBI Taxonomy" id="889282"/>
    <lineage>
        <taxon>Bacteria</taxon>
        <taxon>Pseudomonadati</taxon>
        <taxon>Myxococcota</taxon>
        <taxon>Polyangia</taxon>
        <taxon>Polyangiales</taxon>
        <taxon>Polyangiaceae</taxon>
        <taxon>Polyangium</taxon>
    </lineage>
</organism>
<evidence type="ECO:0000313" key="2">
    <source>
        <dbReference type="Proteomes" id="UP000440224"/>
    </source>
</evidence>
<proteinExistence type="predicted"/>
<accession>A0A6N7PLV7</accession>
<dbReference type="OrthoDB" id="5509403at2"/>
<dbReference type="EMBL" id="WJIE01000001">
    <property type="protein sequence ID" value="MRG91240.1"/>
    <property type="molecule type" value="Genomic_DNA"/>
</dbReference>
<gene>
    <name evidence="1" type="ORF">GF068_04785</name>
</gene>
<keyword evidence="2" id="KW-1185">Reference proteome</keyword>
<comment type="caution">
    <text evidence="1">The sequence shown here is derived from an EMBL/GenBank/DDBJ whole genome shotgun (WGS) entry which is preliminary data.</text>
</comment>
<dbReference type="AlphaFoldDB" id="A0A6N7PLV7"/>
<name>A0A6N7PLV7_9BACT</name>
<reference evidence="1 2" key="1">
    <citation type="submission" date="2019-10" db="EMBL/GenBank/DDBJ databases">
        <title>A soil myxobacterium in the family Polyangiaceae.</title>
        <authorList>
            <person name="Li Y."/>
            <person name="Wang J."/>
        </authorList>
    </citation>
    <scope>NUCLEOTIDE SEQUENCE [LARGE SCALE GENOMIC DNA]</scope>
    <source>
        <strain evidence="1 2">DSM 14734</strain>
    </source>
</reference>